<sequence length="749" mass="81961">MIPLVPATNPPLPKRLKAHRAPTTHSASIPSISSLAASAPLSAVSSNYPASPSPQPPHAHVASQNVFGANSRYGRTSIHFMGPNSNKAPRNTTPPKQIGIATPSLKTYAKIWEHKIPQSEPSTLHATQLTVDQHTALLLTPLPLEIRFTRTLCSGVKIEMHSTGQTVRVPENDTYLLKEYTLSALAHVDALAIGGSDGELSWALFPMCDFDDNWLLAWAQVFTNTPSPSTYAVAALLPTIFALLDHSHKARQLRSRHLEGKGAKEEAVGRSLVLAVADRASNMEDGEYVGDSVIETGSLAYEMVTPSPGKEIRGSVIKAASQRTTNKELAAHAEALGIPSLLVAEDPEMLSTVTPVIEEMPSLHLVSQKHSADSVECLIGEELREYGLDDDGFEAAMDMAIATGMKFDGINTWQDIAAKIEHCTNLQSTLFLEQDCIALGKLQSLIGSDIELPWNSLLLFAWSVNPPEDEYPASSPLYSCLEPLGTSVINLMIGWYYSTKYPGLSGYDHTAQRPSDAVLIEIVVESGLLDLLQDISAGLRTKVQAYMAELNAIKTKELQRAQQTGIARRAWSYVDGPQPVQLASCLKKIMATLFLLPKGRRFQWLTGFFRNVIRPFVDERMPLENSQTDFRPQQLLDDYLCRRKCKETELVEVLIRNPQGKPGGALWSCTLKSHGSVISTAVSETKSAARANCLRPPAHAIDNGLDILPHQCICEELEALEEELVLFVTSPAADQKRKRGEDDNGSEKD</sequence>
<evidence type="ECO:0000256" key="1">
    <source>
        <dbReference type="SAM" id="MobiDB-lite"/>
    </source>
</evidence>
<keyword evidence="3" id="KW-1185">Reference proteome</keyword>
<gene>
    <name evidence="2" type="ORF">BOTBODRAFT_188795</name>
</gene>
<protein>
    <submittedName>
        <fullName evidence="2">Uncharacterized protein</fullName>
    </submittedName>
</protein>
<accession>A0A067MBS7</accession>
<dbReference type="HOGENOM" id="CLU_371300_0_0_1"/>
<reference evidence="3" key="1">
    <citation type="journal article" date="2014" name="Proc. Natl. Acad. Sci. U.S.A.">
        <title>Extensive sampling of basidiomycete genomes demonstrates inadequacy of the white-rot/brown-rot paradigm for wood decay fungi.</title>
        <authorList>
            <person name="Riley R."/>
            <person name="Salamov A.A."/>
            <person name="Brown D.W."/>
            <person name="Nagy L.G."/>
            <person name="Floudas D."/>
            <person name="Held B.W."/>
            <person name="Levasseur A."/>
            <person name="Lombard V."/>
            <person name="Morin E."/>
            <person name="Otillar R."/>
            <person name="Lindquist E.A."/>
            <person name="Sun H."/>
            <person name="LaButti K.M."/>
            <person name="Schmutz J."/>
            <person name="Jabbour D."/>
            <person name="Luo H."/>
            <person name="Baker S.E."/>
            <person name="Pisabarro A.G."/>
            <person name="Walton J.D."/>
            <person name="Blanchette R.A."/>
            <person name="Henrissat B."/>
            <person name="Martin F."/>
            <person name="Cullen D."/>
            <person name="Hibbett D.S."/>
            <person name="Grigoriev I.V."/>
        </authorList>
    </citation>
    <scope>NUCLEOTIDE SEQUENCE [LARGE SCALE GENOMIC DNA]</scope>
    <source>
        <strain evidence="3">FD-172 SS1</strain>
    </source>
</reference>
<name>A0A067MBS7_BOTB1</name>
<organism evidence="2 3">
    <name type="scientific">Botryobasidium botryosum (strain FD-172 SS1)</name>
    <dbReference type="NCBI Taxonomy" id="930990"/>
    <lineage>
        <taxon>Eukaryota</taxon>
        <taxon>Fungi</taxon>
        <taxon>Dikarya</taxon>
        <taxon>Basidiomycota</taxon>
        <taxon>Agaricomycotina</taxon>
        <taxon>Agaricomycetes</taxon>
        <taxon>Cantharellales</taxon>
        <taxon>Botryobasidiaceae</taxon>
        <taxon>Botryobasidium</taxon>
    </lineage>
</organism>
<proteinExistence type="predicted"/>
<evidence type="ECO:0000313" key="3">
    <source>
        <dbReference type="Proteomes" id="UP000027195"/>
    </source>
</evidence>
<dbReference type="EMBL" id="KL198046">
    <property type="protein sequence ID" value="KDQ13019.1"/>
    <property type="molecule type" value="Genomic_DNA"/>
</dbReference>
<dbReference type="AlphaFoldDB" id="A0A067MBS7"/>
<feature type="region of interest" description="Disordered" evidence="1">
    <location>
        <begin position="1"/>
        <end position="29"/>
    </location>
</feature>
<dbReference type="InParanoid" id="A0A067MBS7"/>
<evidence type="ECO:0000313" key="2">
    <source>
        <dbReference type="EMBL" id="KDQ13019.1"/>
    </source>
</evidence>
<dbReference type="Proteomes" id="UP000027195">
    <property type="component" value="Unassembled WGS sequence"/>
</dbReference>